<dbReference type="AlphaFoldDB" id="A0A2H0DX01"/>
<dbReference type="EMBL" id="PCTR01000028">
    <property type="protein sequence ID" value="PIP86110.1"/>
    <property type="molecule type" value="Genomic_DNA"/>
</dbReference>
<proteinExistence type="predicted"/>
<sequence length="75" mass="8397">MAARDANLEVVQFTNHDFAAIPEVPKIYGVSIYLHPNNRAASAQKNLYIVNNQDGLVTFRFDYNGQELKVTVSKA</sequence>
<evidence type="ECO:0000313" key="2">
    <source>
        <dbReference type="Proteomes" id="UP000231136"/>
    </source>
</evidence>
<dbReference type="Proteomes" id="UP000231136">
    <property type="component" value="Unassembled WGS sequence"/>
</dbReference>
<protein>
    <submittedName>
        <fullName evidence="1">Uncharacterized protein</fullName>
    </submittedName>
</protein>
<comment type="caution">
    <text evidence="1">The sequence shown here is derived from an EMBL/GenBank/DDBJ whole genome shotgun (WGS) entry which is preliminary data.</text>
</comment>
<evidence type="ECO:0000313" key="1">
    <source>
        <dbReference type="EMBL" id="PIP86110.1"/>
    </source>
</evidence>
<accession>A0A2H0DX01</accession>
<organism evidence="1 2">
    <name type="scientific">Candidatus Collierbacteria bacterium CG22_combo_CG10-13_8_21_14_all_43_12</name>
    <dbReference type="NCBI Taxonomy" id="1974537"/>
    <lineage>
        <taxon>Bacteria</taxon>
        <taxon>Candidatus Collieribacteriota</taxon>
    </lineage>
</organism>
<name>A0A2H0DX01_9BACT</name>
<reference evidence="1 2" key="1">
    <citation type="submission" date="2017-09" db="EMBL/GenBank/DDBJ databases">
        <title>Depth-based differentiation of microbial function through sediment-hosted aquifers and enrichment of novel symbionts in the deep terrestrial subsurface.</title>
        <authorList>
            <person name="Probst A.J."/>
            <person name="Ladd B."/>
            <person name="Jarett J.K."/>
            <person name="Geller-Mcgrath D.E."/>
            <person name="Sieber C.M."/>
            <person name="Emerson J.B."/>
            <person name="Anantharaman K."/>
            <person name="Thomas B.C."/>
            <person name="Malmstrom R."/>
            <person name="Stieglmeier M."/>
            <person name="Klingl A."/>
            <person name="Woyke T."/>
            <person name="Ryan C.M."/>
            <person name="Banfield J.F."/>
        </authorList>
    </citation>
    <scope>NUCLEOTIDE SEQUENCE [LARGE SCALE GENOMIC DNA]</scope>
    <source>
        <strain evidence="1">CG22_combo_CG10-13_8_21_14_all_43_12</strain>
    </source>
</reference>
<gene>
    <name evidence="1" type="ORF">COW83_00680</name>
</gene>